<evidence type="ECO:0000313" key="2">
    <source>
        <dbReference type="Proteomes" id="UP001634394"/>
    </source>
</evidence>
<accession>A0ABD3WQN7</accession>
<gene>
    <name evidence="1" type="ORF">ACJMK2_037764</name>
</gene>
<dbReference type="EMBL" id="JBJQND010000006">
    <property type="protein sequence ID" value="KAL3874795.1"/>
    <property type="molecule type" value="Genomic_DNA"/>
</dbReference>
<organism evidence="1 2">
    <name type="scientific">Sinanodonta woodiana</name>
    <name type="common">Chinese pond mussel</name>
    <name type="synonym">Anodonta woodiana</name>
    <dbReference type="NCBI Taxonomy" id="1069815"/>
    <lineage>
        <taxon>Eukaryota</taxon>
        <taxon>Metazoa</taxon>
        <taxon>Spiralia</taxon>
        <taxon>Lophotrochozoa</taxon>
        <taxon>Mollusca</taxon>
        <taxon>Bivalvia</taxon>
        <taxon>Autobranchia</taxon>
        <taxon>Heteroconchia</taxon>
        <taxon>Palaeoheterodonta</taxon>
        <taxon>Unionida</taxon>
        <taxon>Unionoidea</taxon>
        <taxon>Unionidae</taxon>
        <taxon>Unioninae</taxon>
        <taxon>Sinanodonta</taxon>
    </lineage>
</organism>
<proteinExistence type="predicted"/>
<feature type="non-terminal residue" evidence="1">
    <location>
        <position position="1"/>
    </location>
</feature>
<dbReference type="AlphaFoldDB" id="A0ABD3WQN7"/>
<keyword evidence="2" id="KW-1185">Reference proteome</keyword>
<protein>
    <submittedName>
        <fullName evidence="1">Uncharacterized protein</fullName>
    </submittedName>
</protein>
<evidence type="ECO:0000313" key="1">
    <source>
        <dbReference type="EMBL" id="KAL3874795.1"/>
    </source>
</evidence>
<name>A0ABD3WQN7_SINWO</name>
<sequence>NIPNVIEAEDTVQLGILGQRRLTLGLRTRIEDSDYVPIQIVDTDSGPTGIENIDLLG</sequence>
<reference evidence="1 2" key="1">
    <citation type="submission" date="2024-11" db="EMBL/GenBank/DDBJ databases">
        <title>Chromosome-level genome assembly of the freshwater bivalve Anodonta woodiana.</title>
        <authorList>
            <person name="Chen X."/>
        </authorList>
    </citation>
    <scope>NUCLEOTIDE SEQUENCE [LARGE SCALE GENOMIC DNA]</scope>
    <source>
        <strain evidence="1">MN2024</strain>
        <tissue evidence="1">Gills</tissue>
    </source>
</reference>
<dbReference type="Proteomes" id="UP001634394">
    <property type="component" value="Unassembled WGS sequence"/>
</dbReference>
<comment type="caution">
    <text evidence="1">The sequence shown here is derived from an EMBL/GenBank/DDBJ whole genome shotgun (WGS) entry which is preliminary data.</text>
</comment>